<proteinExistence type="predicted"/>
<reference evidence="1" key="1">
    <citation type="submission" date="2014-05" db="EMBL/GenBank/DDBJ databases">
        <authorList>
            <person name="Chronopoulou M."/>
        </authorList>
    </citation>
    <scope>NUCLEOTIDE SEQUENCE</scope>
    <source>
        <tissue evidence="1">Whole organism</tissue>
    </source>
</reference>
<feature type="non-terminal residue" evidence="1">
    <location>
        <position position="1"/>
    </location>
</feature>
<sequence length="41" mass="4744">FFINGRVLYLIMLNSDCPYNILGQNDSLTTMELNVYVWSSV</sequence>
<organism evidence="1">
    <name type="scientific">Lepeophtheirus salmonis</name>
    <name type="common">Salmon louse</name>
    <name type="synonym">Caligus salmonis</name>
    <dbReference type="NCBI Taxonomy" id="72036"/>
    <lineage>
        <taxon>Eukaryota</taxon>
        <taxon>Metazoa</taxon>
        <taxon>Ecdysozoa</taxon>
        <taxon>Arthropoda</taxon>
        <taxon>Crustacea</taxon>
        <taxon>Multicrustacea</taxon>
        <taxon>Hexanauplia</taxon>
        <taxon>Copepoda</taxon>
        <taxon>Siphonostomatoida</taxon>
        <taxon>Caligidae</taxon>
        <taxon>Lepeophtheirus</taxon>
    </lineage>
</organism>
<dbReference type="EMBL" id="HACA01005805">
    <property type="protein sequence ID" value="CDW23166.1"/>
    <property type="molecule type" value="Transcribed_RNA"/>
</dbReference>
<dbReference type="AlphaFoldDB" id="A0A0K2TCI7"/>
<accession>A0A0K2TCI7</accession>
<protein>
    <submittedName>
        <fullName evidence="1">Uncharacterized protein</fullName>
    </submittedName>
</protein>
<name>A0A0K2TCI7_LEPSM</name>
<evidence type="ECO:0000313" key="1">
    <source>
        <dbReference type="EMBL" id="CDW23166.1"/>
    </source>
</evidence>